<comment type="subcellular location">
    <subcellularLocation>
        <location evidence="1">Nucleus</location>
    </subcellularLocation>
</comment>
<feature type="repeat" description="WD" evidence="7">
    <location>
        <begin position="181"/>
        <end position="222"/>
    </location>
</feature>
<dbReference type="InterPro" id="IPR019775">
    <property type="entry name" value="WD40_repeat_CS"/>
</dbReference>
<dbReference type="GO" id="GO:0006338">
    <property type="term" value="P:chromatin remodeling"/>
    <property type="evidence" value="ECO:0007669"/>
    <property type="project" value="TreeGrafter"/>
</dbReference>
<comment type="similarity">
    <text evidence="2">Belongs to the WD repeat HIR1 family.</text>
</comment>
<dbReference type="PROSITE" id="PS50082">
    <property type="entry name" value="WD_REPEATS_2"/>
    <property type="match status" value="2"/>
</dbReference>
<evidence type="ECO:0000256" key="5">
    <source>
        <dbReference type="ARBA" id="ARBA00022853"/>
    </source>
</evidence>
<organism evidence="9 10">
    <name type="scientific">Ditylenchus dipsaci</name>
    <dbReference type="NCBI Taxonomy" id="166011"/>
    <lineage>
        <taxon>Eukaryota</taxon>
        <taxon>Metazoa</taxon>
        <taxon>Ecdysozoa</taxon>
        <taxon>Nematoda</taxon>
        <taxon>Chromadorea</taxon>
        <taxon>Rhabditida</taxon>
        <taxon>Tylenchina</taxon>
        <taxon>Tylenchomorpha</taxon>
        <taxon>Sphaerularioidea</taxon>
        <taxon>Anguinidae</taxon>
        <taxon>Anguininae</taxon>
        <taxon>Ditylenchus</taxon>
    </lineage>
</organism>
<dbReference type="GO" id="GO:0000785">
    <property type="term" value="C:chromatin"/>
    <property type="evidence" value="ECO:0007669"/>
    <property type="project" value="TreeGrafter"/>
</dbReference>
<dbReference type="PROSITE" id="PS50294">
    <property type="entry name" value="WD_REPEATS_REGION"/>
    <property type="match status" value="2"/>
</dbReference>
<dbReference type="InterPro" id="IPR015943">
    <property type="entry name" value="WD40/YVTN_repeat-like_dom_sf"/>
</dbReference>
<dbReference type="Pfam" id="PF24105">
    <property type="entry name" value="Beta-prop_CAF1B_HIR1"/>
    <property type="match status" value="1"/>
</dbReference>
<dbReference type="InterPro" id="IPR036322">
    <property type="entry name" value="WD40_repeat_dom_sf"/>
</dbReference>
<evidence type="ECO:0000256" key="1">
    <source>
        <dbReference type="ARBA" id="ARBA00004123"/>
    </source>
</evidence>
<accession>A0A915E0L5</accession>
<dbReference type="SMART" id="SM00320">
    <property type="entry name" value="WD40"/>
    <property type="match status" value="6"/>
</dbReference>
<reference evidence="10" key="1">
    <citation type="submission" date="2022-11" db="UniProtKB">
        <authorList>
            <consortium name="WormBaseParasite"/>
        </authorList>
    </citation>
    <scope>IDENTIFICATION</scope>
</reference>
<dbReference type="Gene3D" id="2.130.10.10">
    <property type="entry name" value="YVTN repeat-like/Quinoprotein amine dehydrogenase"/>
    <property type="match status" value="2"/>
</dbReference>
<protein>
    <submittedName>
        <fullName evidence="10">Protein HIRA</fullName>
    </submittedName>
</protein>
<name>A0A915E0L5_9BILA</name>
<dbReference type="GO" id="GO:0005634">
    <property type="term" value="C:nucleus"/>
    <property type="evidence" value="ECO:0007669"/>
    <property type="project" value="UniProtKB-SubCell"/>
</dbReference>
<dbReference type="GO" id="GO:0000417">
    <property type="term" value="C:HIR complex"/>
    <property type="evidence" value="ECO:0007669"/>
    <property type="project" value="TreeGrafter"/>
</dbReference>
<evidence type="ECO:0000256" key="4">
    <source>
        <dbReference type="ARBA" id="ARBA00022737"/>
    </source>
</evidence>
<sequence length="426" mass="47643">MRLFDAPWINHDGGGIFSVDIHPLGKKLATAGQDQYGAGLLVIWPIEFIFKSKEELLESEGLGFLSRITQPKSVNCVRWSPPLANDENGGHRLVCGGDDPVLCIYECTRTYISAGTFGSSSTTKNLENYRCVHELYGHSLDVMHVDWSPDGKYIASCSLDNTIIVWNVLKLPEKVAILKANGGHDRGVKGLSWDPLGRFLSTQAEDKSLKIWRTDSWECVHTFREPFSESTGTALFSRMDWSPNGSYLICPCAMNNGGPTAKVISRKDWSCQRDLVGFRKAVTCVRANPRCFYATNSTGKRVTVSCFATGSRDRSLAVWLVPSFGRPLIVLNKIFKLSVLDISWNNLTLAACSREGTVKLFRFTEREIGEVLSSHEMANLTENLHGFRPPIQETKTRVFRTKISSMLPGLNLFAWPKPTSSFRKIY</sequence>
<dbReference type="GO" id="GO:0031491">
    <property type="term" value="F:nucleosome binding"/>
    <property type="evidence" value="ECO:0007669"/>
    <property type="project" value="TreeGrafter"/>
</dbReference>
<dbReference type="Proteomes" id="UP000887574">
    <property type="component" value="Unplaced"/>
</dbReference>
<evidence type="ECO:0000256" key="6">
    <source>
        <dbReference type="ARBA" id="ARBA00023242"/>
    </source>
</evidence>
<keyword evidence="5" id="KW-0156">Chromatin regulator</keyword>
<evidence type="ECO:0000313" key="9">
    <source>
        <dbReference type="Proteomes" id="UP000887574"/>
    </source>
</evidence>
<dbReference type="InterPro" id="IPR031120">
    <property type="entry name" value="HIR1-like"/>
</dbReference>
<dbReference type="PANTHER" id="PTHR13831:SF0">
    <property type="entry name" value="PROTEIN HIRA"/>
    <property type="match status" value="1"/>
</dbReference>
<evidence type="ECO:0000256" key="7">
    <source>
        <dbReference type="PROSITE-ProRule" id="PRU00221"/>
    </source>
</evidence>
<dbReference type="PROSITE" id="PS00678">
    <property type="entry name" value="WD_REPEATS_1"/>
    <property type="match status" value="1"/>
</dbReference>
<feature type="domain" description="CAF1B/HIR1 beta-propeller" evidence="8">
    <location>
        <begin position="11"/>
        <end position="367"/>
    </location>
</feature>
<keyword evidence="6" id="KW-0539">Nucleus</keyword>
<keyword evidence="4" id="KW-0677">Repeat</keyword>
<keyword evidence="3 7" id="KW-0853">WD repeat</keyword>
<dbReference type="GO" id="GO:0006351">
    <property type="term" value="P:DNA-templated transcription"/>
    <property type="evidence" value="ECO:0007669"/>
    <property type="project" value="InterPro"/>
</dbReference>
<dbReference type="AlphaFoldDB" id="A0A915E0L5"/>
<dbReference type="PANTHER" id="PTHR13831">
    <property type="entry name" value="MEMBER OF THE HIR1 FAMILY OF WD-REPEAT PROTEINS"/>
    <property type="match status" value="1"/>
</dbReference>
<dbReference type="InterPro" id="IPR001680">
    <property type="entry name" value="WD40_rpt"/>
</dbReference>
<proteinExistence type="inferred from homology"/>
<dbReference type="WBParaSite" id="jg24927">
    <property type="protein sequence ID" value="jg24927"/>
    <property type="gene ID" value="jg24927"/>
</dbReference>
<dbReference type="SUPFAM" id="SSF50978">
    <property type="entry name" value="WD40 repeat-like"/>
    <property type="match status" value="1"/>
</dbReference>
<feature type="repeat" description="WD" evidence="7">
    <location>
        <begin position="135"/>
        <end position="168"/>
    </location>
</feature>
<evidence type="ECO:0000256" key="3">
    <source>
        <dbReference type="ARBA" id="ARBA00022574"/>
    </source>
</evidence>
<evidence type="ECO:0000256" key="2">
    <source>
        <dbReference type="ARBA" id="ARBA00007306"/>
    </source>
</evidence>
<keyword evidence="9" id="KW-1185">Reference proteome</keyword>
<evidence type="ECO:0000259" key="8">
    <source>
        <dbReference type="Pfam" id="PF24105"/>
    </source>
</evidence>
<evidence type="ECO:0000313" key="10">
    <source>
        <dbReference type="WBParaSite" id="jg24927"/>
    </source>
</evidence>
<dbReference type="InterPro" id="IPR055410">
    <property type="entry name" value="Beta-prop_CAF1B_HIR1"/>
</dbReference>